<comment type="catalytic activity">
    <reaction evidence="10">
        <text>(S)-malate(in) + succinate(out) = (S)-malate(out) + succinate(in)</text>
        <dbReference type="Rhea" id="RHEA:29327"/>
        <dbReference type="ChEBI" id="CHEBI:15589"/>
        <dbReference type="ChEBI" id="CHEBI:30031"/>
    </reaction>
    <physiologicalReaction direction="right-to-left" evidence="10">
        <dbReference type="Rhea" id="RHEA:29329"/>
    </physiologicalReaction>
</comment>
<dbReference type="NCBIfam" id="NF009136">
    <property type="entry name" value="PRK12489.1"/>
    <property type="match status" value="1"/>
</dbReference>
<keyword evidence="15" id="KW-1185">Reference proteome</keyword>
<organism evidence="14 15">
    <name type="scientific">Mesosutterella multiformis</name>
    <dbReference type="NCBI Taxonomy" id="2259133"/>
    <lineage>
        <taxon>Bacteria</taxon>
        <taxon>Pseudomonadati</taxon>
        <taxon>Pseudomonadota</taxon>
        <taxon>Betaproteobacteria</taxon>
        <taxon>Burkholderiales</taxon>
        <taxon>Sutterellaceae</taxon>
        <taxon>Mesosutterella</taxon>
    </lineage>
</organism>
<comment type="subcellular location">
    <subcellularLocation>
        <location evidence="1 12">Cell inner membrane</location>
        <topology evidence="1 12">Multi-pass membrane protein</topology>
    </subcellularLocation>
</comment>
<feature type="transmembrane region" description="Helical" evidence="13">
    <location>
        <begin position="138"/>
        <end position="161"/>
    </location>
</feature>
<comment type="similarity">
    <text evidence="2 12">Belongs to the DcuA/DcuB transporter (TC 2.A.13.1) family.</text>
</comment>
<feature type="transmembrane region" description="Helical" evidence="13">
    <location>
        <begin position="329"/>
        <end position="349"/>
    </location>
</feature>
<dbReference type="InterPro" id="IPR004668">
    <property type="entry name" value="Anaer_Dcu_memb_transpt"/>
</dbReference>
<evidence type="ECO:0000256" key="6">
    <source>
        <dbReference type="ARBA" id="ARBA00022692"/>
    </source>
</evidence>
<evidence type="ECO:0000313" key="15">
    <source>
        <dbReference type="Proteomes" id="UP000266091"/>
    </source>
</evidence>
<evidence type="ECO:0000256" key="3">
    <source>
        <dbReference type="ARBA" id="ARBA00022448"/>
    </source>
</evidence>
<feature type="transmembrane region" description="Helical" evidence="13">
    <location>
        <begin position="26"/>
        <end position="47"/>
    </location>
</feature>
<keyword evidence="7 13" id="KW-1133">Transmembrane helix</keyword>
<accession>A0A388SG91</accession>
<comment type="caution">
    <text evidence="14">The sequence shown here is derived from an EMBL/GenBank/DDBJ whole genome shotgun (WGS) entry which is preliminary data.</text>
</comment>
<name>A0A388SG91_9BURK</name>
<dbReference type="Proteomes" id="UP000266091">
    <property type="component" value="Unassembled WGS sequence"/>
</dbReference>
<feature type="transmembrane region" description="Helical" evidence="13">
    <location>
        <begin position="369"/>
        <end position="395"/>
    </location>
</feature>
<dbReference type="OrthoDB" id="9770910at2"/>
<sequence length="437" mass="45861">MTATILEFVIVLAAILLGARQGGLAIGYWGGLGLVLLAVIFGVTPTAPPVDVMLIIMAVCMSAAAMDAAGGLEFLVRIAARIIRSNPKYVSIIAPLVGFFLTFFSGTGNLIFAIHPVIYEVAYSAGVRPERPMASATVAAQIGITACPISAATAALLGLFAAYGHAEVTLSSILMVTFPACLIGVLAASFIYMFWGKELKDDPEYQRRLKAGLVEPPEAISDQPLPKGAKLSVGIFLLGVFLIVLTGFFPELRTIHGKPVSMSLVIEMVMLAGAALMVAFCHVNLDVASKSPTLRAGVVSVGAIFGIAWLADSFIGANKGFFMELAGDLAAQAPWLFAFVLFFMSALLTSQGATTRAIMPLGLTLGIPVPLMIAMFSAVNGLFFLPITGPALSAVSFDRSGTTKIGKYILNHSFQIPGIVMVVVSVVVAMLLTQLGL</sequence>
<feature type="transmembrane region" description="Helical" evidence="13">
    <location>
        <begin position="173"/>
        <end position="195"/>
    </location>
</feature>
<protein>
    <recommendedName>
        <fullName evidence="12">C4-dicarboxylate transporter</fullName>
    </recommendedName>
</protein>
<dbReference type="Pfam" id="PF03605">
    <property type="entry name" value="DcuA_DcuB"/>
    <property type="match status" value="1"/>
</dbReference>
<evidence type="ECO:0000256" key="8">
    <source>
        <dbReference type="ARBA" id="ARBA00023136"/>
    </source>
</evidence>
<keyword evidence="5 12" id="KW-0997">Cell inner membrane</keyword>
<dbReference type="EMBL" id="BGZJ01000002">
    <property type="protein sequence ID" value="GBO94479.1"/>
    <property type="molecule type" value="Genomic_DNA"/>
</dbReference>
<evidence type="ECO:0000256" key="10">
    <source>
        <dbReference type="ARBA" id="ARBA00034284"/>
    </source>
</evidence>
<keyword evidence="3 12" id="KW-0813">Transport</keyword>
<dbReference type="PANTHER" id="PTHR36106">
    <property type="entry name" value="ANAEROBIC C4-DICARBOXYLATE TRANSPORTER DCUB"/>
    <property type="match status" value="1"/>
</dbReference>
<comment type="catalytic activity">
    <reaction evidence="11">
        <text>fumarate(in) + succinate(out) = fumarate(out) + succinate(in)</text>
        <dbReference type="Rhea" id="RHEA:29323"/>
        <dbReference type="ChEBI" id="CHEBI:29806"/>
        <dbReference type="ChEBI" id="CHEBI:30031"/>
    </reaction>
    <physiologicalReaction direction="right-to-left" evidence="11">
        <dbReference type="Rhea" id="RHEA:29325"/>
    </physiologicalReaction>
</comment>
<evidence type="ECO:0000256" key="2">
    <source>
        <dbReference type="ARBA" id="ARBA00006413"/>
    </source>
</evidence>
<dbReference type="NCBIfam" id="TIGR00770">
    <property type="entry name" value="Dcu"/>
    <property type="match status" value="1"/>
</dbReference>
<feature type="transmembrane region" description="Helical" evidence="13">
    <location>
        <begin position="53"/>
        <end position="80"/>
    </location>
</feature>
<evidence type="ECO:0000256" key="9">
    <source>
        <dbReference type="ARBA" id="ARBA00034237"/>
    </source>
</evidence>
<evidence type="ECO:0000313" key="14">
    <source>
        <dbReference type="EMBL" id="GBO94479.1"/>
    </source>
</evidence>
<dbReference type="RefSeq" id="WP_116270735.1">
    <property type="nucleotide sequence ID" value="NZ_BGZJ01000002.1"/>
</dbReference>
<feature type="transmembrane region" description="Helical" evidence="13">
    <location>
        <begin position="92"/>
        <end position="118"/>
    </location>
</feature>
<evidence type="ECO:0000256" key="4">
    <source>
        <dbReference type="ARBA" id="ARBA00022475"/>
    </source>
</evidence>
<dbReference type="PIRSF" id="PIRSF004539">
    <property type="entry name" value="C4-dicrbxl_trns"/>
    <property type="match status" value="1"/>
</dbReference>
<evidence type="ECO:0000256" key="1">
    <source>
        <dbReference type="ARBA" id="ARBA00004429"/>
    </source>
</evidence>
<reference evidence="14 15" key="1">
    <citation type="journal article" date="2018" name="Int. J. Syst. Evol. Microbiol.">
        <title>Mesosutterella multiformis gen. nov., sp. nov., a member of the family Sutterellaceae and Sutterella megalosphaeroides sp. nov., isolated from human faeces.</title>
        <authorList>
            <person name="Sakamoto M."/>
            <person name="Ikeyama N."/>
            <person name="Kunihiro T."/>
            <person name="Iino T."/>
            <person name="Yuki M."/>
            <person name="Ohkuma M."/>
        </authorList>
    </citation>
    <scope>NUCLEOTIDE SEQUENCE [LARGE SCALE GENOMIC DNA]</scope>
    <source>
        <strain evidence="14 15">4NBBH2</strain>
    </source>
</reference>
<comment type="function">
    <text evidence="12">Responsible for the transport of C4-dicarboxylates.</text>
</comment>
<feature type="transmembrane region" description="Helical" evidence="13">
    <location>
        <begin position="416"/>
        <end position="435"/>
    </location>
</feature>
<dbReference type="PANTHER" id="PTHR36106:SF1">
    <property type="entry name" value="ANAEROBIC C4-DICARBOXYLATE TRANSPORTER DCUB"/>
    <property type="match status" value="1"/>
</dbReference>
<evidence type="ECO:0000256" key="12">
    <source>
        <dbReference type="PIRNR" id="PIRNR004539"/>
    </source>
</evidence>
<feature type="transmembrane region" description="Helical" evidence="13">
    <location>
        <begin position="231"/>
        <end position="252"/>
    </location>
</feature>
<dbReference type="GO" id="GO:0015556">
    <property type="term" value="F:C4-dicarboxylate transmembrane transporter activity"/>
    <property type="evidence" value="ECO:0007669"/>
    <property type="project" value="InterPro"/>
</dbReference>
<keyword evidence="6 13" id="KW-0812">Transmembrane</keyword>
<dbReference type="AlphaFoldDB" id="A0A388SG91"/>
<evidence type="ECO:0000256" key="11">
    <source>
        <dbReference type="ARBA" id="ARBA00034287"/>
    </source>
</evidence>
<evidence type="ECO:0000256" key="13">
    <source>
        <dbReference type="SAM" id="Phobius"/>
    </source>
</evidence>
<feature type="transmembrane region" description="Helical" evidence="13">
    <location>
        <begin position="297"/>
        <end position="317"/>
    </location>
</feature>
<evidence type="ECO:0000256" key="5">
    <source>
        <dbReference type="ARBA" id="ARBA00022519"/>
    </source>
</evidence>
<dbReference type="GO" id="GO:0005886">
    <property type="term" value="C:plasma membrane"/>
    <property type="evidence" value="ECO:0007669"/>
    <property type="project" value="UniProtKB-SubCell"/>
</dbReference>
<comment type="catalytic activity">
    <reaction evidence="9">
        <text>L-aspartate(in) + succinate(out) = L-aspartate(out) + succinate(in)</text>
        <dbReference type="Rhea" id="RHEA:29343"/>
        <dbReference type="ChEBI" id="CHEBI:29991"/>
        <dbReference type="ChEBI" id="CHEBI:30031"/>
    </reaction>
    <physiologicalReaction direction="right-to-left" evidence="9">
        <dbReference type="Rhea" id="RHEA:29345"/>
    </physiologicalReaction>
</comment>
<keyword evidence="4 12" id="KW-1003">Cell membrane</keyword>
<gene>
    <name evidence="14" type="ORF">MESMUL_18330</name>
</gene>
<feature type="transmembrane region" description="Helical" evidence="13">
    <location>
        <begin position="264"/>
        <end position="285"/>
    </location>
</feature>
<keyword evidence="8 12" id="KW-0472">Membrane</keyword>
<proteinExistence type="inferred from homology"/>
<evidence type="ECO:0000256" key="7">
    <source>
        <dbReference type="ARBA" id="ARBA00022989"/>
    </source>
</evidence>
<dbReference type="NCBIfam" id="NF006927">
    <property type="entry name" value="PRK09412.1"/>
    <property type="match status" value="1"/>
</dbReference>